<dbReference type="SUPFAM" id="SSF48452">
    <property type="entry name" value="TPR-like"/>
    <property type="match status" value="1"/>
</dbReference>
<evidence type="ECO:0000313" key="3">
    <source>
        <dbReference type="Proteomes" id="UP000199473"/>
    </source>
</evidence>
<protein>
    <recommendedName>
        <fullName evidence="4">Tetratricopeptide repeat-containing protein</fullName>
    </recommendedName>
</protein>
<keyword evidence="3" id="KW-1185">Reference proteome</keyword>
<feature type="coiled-coil region" evidence="1">
    <location>
        <begin position="94"/>
        <end position="121"/>
    </location>
</feature>
<evidence type="ECO:0008006" key="4">
    <source>
        <dbReference type="Google" id="ProtNLM"/>
    </source>
</evidence>
<evidence type="ECO:0000256" key="1">
    <source>
        <dbReference type="SAM" id="Coils"/>
    </source>
</evidence>
<dbReference type="InterPro" id="IPR011990">
    <property type="entry name" value="TPR-like_helical_dom_sf"/>
</dbReference>
<evidence type="ECO:0000313" key="2">
    <source>
        <dbReference type="EMBL" id="SFK54679.1"/>
    </source>
</evidence>
<keyword evidence="1" id="KW-0175">Coiled coil</keyword>
<dbReference type="Proteomes" id="UP000199473">
    <property type="component" value="Unassembled WGS sequence"/>
</dbReference>
<dbReference type="STRING" id="1123062.SAMN02745775_103389"/>
<dbReference type="OrthoDB" id="9839895at2"/>
<reference evidence="2 3" key="1">
    <citation type="submission" date="2016-10" db="EMBL/GenBank/DDBJ databases">
        <authorList>
            <person name="de Groot N.N."/>
        </authorList>
    </citation>
    <scope>NUCLEOTIDE SEQUENCE [LARGE SCALE GENOMIC DNA]</scope>
    <source>
        <strain evidence="2 3">DSM 19981</strain>
    </source>
</reference>
<accession>A0A1I4AG15</accession>
<organism evidence="2 3">
    <name type="scientific">Falsiroseomonas stagni DSM 19981</name>
    <dbReference type="NCBI Taxonomy" id="1123062"/>
    <lineage>
        <taxon>Bacteria</taxon>
        <taxon>Pseudomonadati</taxon>
        <taxon>Pseudomonadota</taxon>
        <taxon>Alphaproteobacteria</taxon>
        <taxon>Acetobacterales</taxon>
        <taxon>Roseomonadaceae</taxon>
        <taxon>Falsiroseomonas</taxon>
    </lineage>
</organism>
<dbReference type="EMBL" id="FOSQ01000003">
    <property type="protein sequence ID" value="SFK54679.1"/>
    <property type="molecule type" value="Genomic_DNA"/>
</dbReference>
<sequence length="203" mass="20795">MRAIILPVLLLTACAPEVAREAVTLAGAVRRDPAVAQAMADRPFDCAVRDRACATLWLARGAACARQERMDCAIAAFREADALTPADAPAAERAEAALRLADALERRRDRAVAAARRADNDAILAALAPLPAGPAAHYRAGVGLNRVLAGDVPPAGRCGALAAVAAEIAAASSAPGLPSLDDRVAQRRAALAMARAAQNPGCP</sequence>
<dbReference type="RefSeq" id="WP_092959707.1">
    <property type="nucleotide sequence ID" value="NZ_FOSQ01000003.1"/>
</dbReference>
<dbReference type="AlphaFoldDB" id="A0A1I4AG15"/>
<proteinExistence type="predicted"/>
<gene>
    <name evidence="2" type="ORF">SAMN02745775_103389</name>
</gene>
<name>A0A1I4AG15_9PROT</name>